<dbReference type="InterPro" id="IPR011993">
    <property type="entry name" value="PH-like_dom_sf"/>
</dbReference>
<gene>
    <name evidence="10" type="ORF">GQ602_003948</name>
</gene>
<keyword evidence="6" id="KW-0175">Coiled coil</keyword>
<dbReference type="InterPro" id="IPR051482">
    <property type="entry name" value="Cholesterol_transport"/>
</dbReference>
<dbReference type="Proteomes" id="UP000562929">
    <property type="component" value="Unassembled WGS sequence"/>
</dbReference>
<dbReference type="CDD" id="cd13220">
    <property type="entry name" value="PH-GRAM_GRAMDC"/>
    <property type="match status" value="1"/>
</dbReference>
<evidence type="ECO:0000256" key="6">
    <source>
        <dbReference type="SAM" id="Coils"/>
    </source>
</evidence>
<evidence type="ECO:0000313" key="10">
    <source>
        <dbReference type="EMBL" id="KAF4587255.1"/>
    </source>
</evidence>
<dbReference type="SMART" id="SM00568">
    <property type="entry name" value="GRAM"/>
    <property type="match status" value="1"/>
</dbReference>
<feature type="domain" description="VASt" evidence="9">
    <location>
        <begin position="734"/>
        <end position="905"/>
    </location>
</feature>
<dbReference type="GO" id="GO:0120015">
    <property type="term" value="F:sterol transfer activity"/>
    <property type="evidence" value="ECO:0007669"/>
    <property type="project" value="TreeGrafter"/>
</dbReference>
<feature type="transmembrane region" description="Helical" evidence="8">
    <location>
        <begin position="972"/>
        <end position="991"/>
    </location>
</feature>
<feature type="compositionally biased region" description="Low complexity" evidence="7">
    <location>
        <begin position="340"/>
        <end position="354"/>
    </location>
</feature>
<feature type="compositionally biased region" description="Basic residues" evidence="7">
    <location>
        <begin position="914"/>
        <end position="924"/>
    </location>
</feature>
<dbReference type="GO" id="GO:0032541">
    <property type="term" value="C:cortical endoplasmic reticulum"/>
    <property type="evidence" value="ECO:0007669"/>
    <property type="project" value="TreeGrafter"/>
</dbReference>
<evidence type="ECO:0000256" key="7">
    <source>
        <dbReference type="SAM" id="MobiDB-lite"/>
    </source>
</evidence>
<keyword evidence="4 8" id="KW-1133">Transmembrane helix</keyword>
<feature type="region of interest" description="Disordered" evidence="7">
    <location>
        <begin position="1"/>
        <end position="455"/>
    </location>
</feature>
<dbReference type="OrthoDB" id="2162691at2759"/>
<comment type="caution">
    <text evidence="10">The sequence shown here is derived from an EMBL/GenBank/DDBJ whole genome shotgun (WGS) entry which is preliminary data.</text>
</comment>
<feature type="compositionally biased region" description="Polar residues" evidence="7">
    <location>
        <begin position="319"/>
        <end position="328"/>
    </location>
</feature>
<dbReference type="GO" id="GO:0005789">
    <property type="term" value="C:endoplasmic reticulum membrane"/>
    <property type="evidence" value="ECO:0007669"/>
    <property type="project" value="TreeGrafter"/>
</dbReference>
<dbReference type="PANTHER" id="PTHR23319">
    <property type="entry name" value="GRAM DOMAIN CONTAINING 1B, ISOFORM E"/>
    <property type="match status" value="1"/>
</dbReference>
<keyword evidence="11" id="KW-1185">Reference proteome</keyword>
<protein>
    <submittedName>
        <fullName evidence="10">GRAM domain-containing protein</fullName>
    </submittedName>
</protein>
<feature type="compositionally biased region" description="Low complexity" evidence="7">
    <location>
        <begin position="199"/>
        <end position="209"/>
    </location>
</feature>
<evidence type="ECO:0000256" key="4">
    <source>
        <dbReference type="ARBA" id="ARBA00022989"/>
    </source>
</evidence>
<accession>A0A8H4VD27</accession>
<dbReference type="EMBL" id="JAACLJ010000004">
    <property type="protein sequence ID" value="KAF4587255.1"/>
    <property type="molecule type" value="Genomic_DNA"/>
</dbReference>
<sequence>MDANGLGKLLPKALSTVKRKTRRNKPVIDDEANRDSTDTDLLSRTDSIDDHGRDQASLEVRDEDQGNNDDDQRRRPASDTTPPTARPAPISAHPSQIGYLTTSSPEVQANHLDSQPSSGQPTVSSSRQSRPESCDDVSPRTTALDDDDAPSRQLYLDTRQSRAPSAPITPLIVSTPPTPVESAAVVGRDSSATDKSKATTTTTTTTTTTDGVGADPGPHGSGSNQGMSALGRNKSSSAFSTIVPSKLSNTLLPSPIAENGPSSQTGGSGGFFSSVLNAAQSAASTLSSNIPGGANKSRSSLARPQTSPSPPRTEPEPSIKSQRSSEPSMDSKKESAVQTLGSGDLSLSQLGIPEPAGPTAPPVAAAAAKLSEPVDLRFRSDSAPADPQTRLESFHEDSSSRPHSLADATVGETSPSHADPDGKTSIVRASSTRSTAKPHKKRRSSVNTGSTRATAAAAMAAHGSAIQPSTSFAAPKLTGFAIASKKRNRDFHTLFRSVPDDDYLIEDYSCALHREILAHGRLYVSEGHLCFSSNILGWTTMLVMSFDEIVSVEKRSTALIFKNGLMISTLHAKHIFASFTGRDATYDLIINIWKLGHPTLKSTLNGVRLDGTGGDKTEKVDEPLQERGTRAVSESDEDSEDDDEGEDDDDDDDDDDDFYDEENEYAADTQATELTSPDAETEKSTGRKVSAMTTTAGGAVDASREAPTSPGGPADFPGPTTHAPTDCGDSATHYDKVVGDEVIAAPLGQVYNLVFGPGSVDWMAKWLTTDQKCFDLQMEDKTGLGSDHRSRNYTYIKPLNASIGPKQTKCIVAEAVDGFDIEKAVNLNVTTQTPDVPSGNVFSVKTKYCLSWAENNGTRVQVNCTTEWSGKSWLKGPIEKGVVDGQMQYCKDLFAALRTATARARAGAAAHGPGKSRKKAKKNKAQQAVDGGAERNGGSKTTKKRDWGPLEPIRGLLEPCVEMAGPVLTGNVMYGLLVGLLVAMWFGYGSVPSKSAGRYGPDMLYSPGRLAAYDEMWRREESELWEWLDERVGLDRLGSDKAEKRRQSFEDKLRDTQMDEREMEEAIRVTEEKLKVLREVADKGGRGGRVEL</sequence>
<evidence type="ECO:0000256" key="3">
    <source>
        <dbReference type="ARBA" id="ARBA00022692"/>
    </source>
</evidence>
<evidence type="ECO:0000256" key="2">
    <source>
        <dbReference type="ARBA" id="ARBA00006582"/>
    </source>
</evidence>
<keyword evidence="3 8" id="KW-0812">Transmembrane</keyword>
<dbReference type="InterPro" id="IPR031968">
    <property type="entry name" value="VASt"/>
</dbReference>
<dbReference type="GO" id="GO:0140268">
    <property type="term" value="C:endoplasmic reticulum-plasma membrane contact site"/>
    <property type="evidence" value="ECO:0007669"/>
    <property type="project" value="TreeGrafter"/>
</dbReference>
<feature type="compositionally biased region" description="Basic and acidic residues" evidence="7">
    <location>
        <begin position="26"/>
        <end position="77"/>
    </location>
</feature>
<dbReference type="PROSITE" id="PS51778">
    <property type="entry name" value="VAST"/>
    <property type="match status" value="1"/>
</dbReference>
<feature type="compositionally biased region" description="Acidic residues" evidence="7">
    <location>
        <begin position="634"/>
        <end position="665"/>
    </location>
</feature>
<comment type="similarity">
    <text evidence="2">Belongs to the YSP2 family.</text>
</comment>
<feature type="coiled-coil region" evidence="6">
    <location>
        <begin position="1039"/>
        <end position="1080"/>
    </location>
</feature>
<dbReference type="Gene3D" id="2.30.29.30">
    <property type="entry name" value="Pleckstrin-homology domain (PH domain)/Phosphotyrosine-binding domain (PTB)"/>
    <property type="match status" value="1"/>
</dbReference>
<dbReference type="AlphaFoldDB" id="A0A8H4VD27"/>
<evidence type="ECO:0000313" key="11">
    <source>
        <dbReference type="Proteomes" id="UP000562929"/>
    </source>
</evidence>
<dbReference type="Pfam" id="PF02893">
    <property type="entry name" value="GRAM"/>
    <property type="match status" value="1"/>
</dbReference>
<dbReference type="GO" id="GO:0005886">
    <property type="term" value="C:plasma membrane"/>
    <property type="evidence" value="ECO:0007669"/>
    <property type="project" value="TreeGrafter"/>
</dbReference>
<feature type="region of interest" description="Disordered" evidence="7">
    <location>
        <begin position="604"/>
        <end position="728"/>
    </location>
</feature>
<evidence type="ECO:0000256" key="1">
    <source>
        <dbReference type="ARBA" id="ARBA00004167"/>
    </source>
</evidence>
<evidence type="ECO:0000256" key="8">
    <source>
        <dbReference type="SAM" id="Phobius"/>
    </source>
</evidence>
<feature type="compositionally biased region" description="Polar residues" evidence="7">
    <location>
        <begin position="221"/>
        <end position="252"/>
    </location>
</feature>
<feature type="region of interest" description="Disordered" evidence="7">
    <location>
        <begin position="906"/>
        <end position="948"/>
    </location>
</feature>
<feature type="compositionally biased region" description="Basic and acidic residues" evidence="7">
    <location>
        <begin position="613"/>
        <end position="629"/>
    </location>
</feature>
<organism evidence="10 11">
    <name type="scientific">Ophiocordyceps camponoti-floridani</name>
    <dbReference type="NCBI Taxonomy" id="2030778"/>
    <lineage>
        <taxon>Eukaryota</taxon>
        <taxon>Fungi</taxon>
        <taxon>Dikarya</taxon>
        <taxon>Ascomycota</taxon>
        <taxon>Pezizomycotina</taxon>
        <taxon>Sordariomycetes</taxon>
        <taxon>Hypocreomycetidae</taxon>
        <taxon>Hypocreales</taxon>
        <taxon>Ophiocordycipitaceae</taxon>
        <taxon>Ophiocordyceps</taxon>
    </lineage>
</organism>
<reference evidence="10 11" key="1">
    <citation type="journal article" date="2020" name="G3 (Bethesda)">
        <title>Genetic Underpinnings of Host Manipulation by Ophiocordyceps as Revealed by Comparative Transcriptomics.</title>
        <authorList>
            <person name="Will I."/>
            <person name="Das B."/>
            <person name="Trinh T."/>
            <person name="Brachmann A."/>
            <person name="Ohm R.A."/>
            <person name="de Bekker C."/>
        </authorList>
    </citation>
    <scope>NUCLEOTIDE SEQUENCE [LARGE SCALE GENOMIC DNA]</scope>
    <source>
        <strain evidence="10 11">EC05</strain>
    </source>
</reference>
<dbReference type="Pfam" id="PF16016">
    <property type="entry name" value="VASt"/>
    <property type="match status" value="1"/>
</dbReference>
<dbReference type="GO" id="GO:0032934">
    <property type="term" value="F:sterol binding"/>
    <property type="evidence" value="ECO:0007669"/>
    <property type="project" value="TreeGrafter"/>
</dbReference>
<dbReference type="InterPro" id="IPR004182">
    <property type="entry name" value="GRAM"/>
</dbReference>
<proteinExistence type="inferred from homology"/>
<evidence type="ECO:0000259" key="9">
    <source>
        <dbReference type="PROSITE" id="PS51778"/>
    </source>
</evidence>
<dbReference type="GO" id="GO:0005739">
    <property type="term" value="C:mitochondrion"/>
    <property type="evidence" value="ECO:0007669"/>
    <property type="project" value="TreeGrafter"/>
</dbReference>
<feature type="compositionally biased region" description="Polar residues" evidence="7">
    <location>
        <begin position="275"/>
        <end position="302"/>
    </location>
</feature>
<evidence type="ECO:0000256" key="5">
    <source>
        <dbReference type="ARBA" id="ARBA00023136"/>
    </source>
</evidence>
<name>A0A8H4VD27_9HYPO</name>
<comment type="subcellular location">
    <subcellularLocation>
        <location evidence="1">Membrane</location>
        <topology evidence="1">Single-pass membrane protein</topology>
    </subcellularLocation>
</comment>
<keyword evidence="5 8" id="KW-0472">Membrane</keyword>
<feature type="compositionally biased region" description="Polar residues" evidence="7">
    <location>
        <begin position="98"/>
        <end position="128"/>
    </location>
</feature>
<dbReference type="GO" id="GO:0032366">
    <property type="term" value="P:intracellular sterol transport"/>
    <property type="evidence" value="ECO:0007669"/>
    <property type="project" value="TreeGrafter"/>
</dbReference>
<dbReference type="PANTHER" id="PTHR23319:SF4">
    <property type="entry name" value="GRAM DOMAIN CONTAINING 1B, ISOFORM E"/>
    <property type="match status" value="1"/>
</dbReference>